<comment type="caution">
    <text evidence="1">The sequence shown here is derived from an EMBL/GenBank/DDBJ whole genome shotgun (WGS) entry which is preliminary data.</text>
</comment>
<dbReference type="Proteomes" id="UP001165083">
    <property type="component" value="Unassembled WGS sequence"/>
</dbReference>
<protein>
    <submittedName>
        <fullName evidence="1">Unnamed protein product</fullName>
    </submittedName>
</protein>
<accession>A0A9W6TSD0</accession>
<proteinExistence type="predicted"/>
<dbReference type="EMBL" id="BSXW01000333">
    <property type="protein sequence ID" value="GMF19016.1"/>
    <property type="molecule type" value="Genomic_DNA"/>
</dbReference>
<keyword evidence="2" id="KW-1185">Reference proteome</keyword>
<dbReference type="OrthoDB" id="10596144at2759"/>
<dbReference type="AlphaFoldDB" id="A0A9W6TSD0"/>
<evidence type="ECO:0000313" key="2">
    <source>
        <dbReference type="Proteomes" id="UP001165083"/>
    </source>
</evidence>
<reference evidence="1" key="1">
    <citation type="submission" date="2023-04" db="EMBL/GenBank/DDBJ databases">
        <title>Phytophthora lilii NBRC 32176.</title>
        <authorList>
            <person name="Ichikawa N."/>
            <person name="Sato H."/>
            <person name="Tonouchi N."/>
        </authorList>
    </citation>
    <scope>NUCLEOTIDE SEQUENCE</scope>
    <source>
        <strain evidence="1">NBRC 32176</strain>
    </source>
</reference>
<sequence length="188" mass="20827">MRRLRYSPKDLVAGQAGVIQLMNELLQQRFVSALTPKRGHDSNPLHFDQTCDTVSKVMIDASGTDCSDKIDDDTVATTYRLDFPEELAVHAVARRYVEAGRAVFIWRSPIEGQDALEGLQLHETAWYAVRPSSMILDTCTRLVPVGFDVTSQTDVRGSASVKILSKADEDDVGSMTQMFEKIGEGDCI</sequence>
<gene>
    <name evidence="1" type="ORF">Plil01_000720300</name>
</gene>
<name>A0A9W6TSD0_9STRA</name>
<evidence type="ECO:0000313" key="1">
    <source>
        <dbReference type="EMBL" id="GMF19016.1"/>
    </source>
</evidence>
<organism evidence="1 2">
    <name type="scientific">Phytophthora lilii</name>
    <dbReference type="NCBI Taxonomy" id="2077276"/>
    <lineage>
        <taxon>Eukaryota</taxon>
        <taxon>Sar</taxon>
        <taxon>Stramenopiles</taxon>
        <taxon>Oomycota</taxon>
        <taxon>Peronosporomycetes</taxon>
        <taxon>Peronosporales</taxon>
        <taxon>Peronosporaceae</taxon>
        <taxon>Phytophthora</taxon>
    </lineage>
</organism>